<reference evidence="2" key="1">
    <citation type="submission" date="2020-05" db="EMBL/GenBank/DDBJ databases">
        <authorList>
            <person name="Chiriac C."/>
            <person name="Salcher M."/>
            <person name="Ghai R."/>
            <person name="Kavagutti S V."/>
        </authorList>
    </citation>
    <scope>NUCLEOTIDE SEQUENCE</scope>
</reference>
<dbReference type="AlphaFoldDB" id="A0A6J7KIJ0"/>
<dbReference type="SUPFAM" id="SSF54197">
    <property type="entry name" value="HIT-like"/>
    <property type="match status" value="1"/>
</dbReference>
<gene>
    <name evidence="2" type="ORF">UFOPK3837_00737</name>
</gene>
<evidence type="ECO:0000259" key="1">
    <source>
        <dbReference type="PROSITE" id="PS51084"/>
    </source>
</evidence>
<proteinExistence type="predicted"/>
<name>A0A6J7KIJ0_9ZZZZ</name>
<dbReference type="PANTHER" id="PTHR23089">
    <property type="entry name" value="HISTIDINE TRIAD HIT PROTEIN"/>
    <property type="match status" value="1"/>
</dbReference>
<organism evidence="2">
    <name type="scientific">freshwater metagenome</name>
    <dbReference type="NCBI Taxonomy" id="449393"/>
    <lineage>
        <taxon>unclassified sequences</taxon>
        <taxon>metagenomes</taxon>
        <taxon>ecological metagenomes</taxon>
    </lineage>
</organism>
<dbReference type="InterPro" id="IPR001310">
    <property type="entry name" value="Histidine_triad_HIT"/>
</dbReference>
<dbReference type="InterPro" id="IPR036265">
    <property type="entry name" value="HIT-like_sf"/>
</dbReference>
<dbReference type="PROSITE" id="PS51084">
    <property type="entry name" value="HIT_2"/>
    <property type="match status" value="1"/>
</dbReference>
<dbReference type="GO" id="GO:0003824">
    <property type="term" value="F:catalytic activity"/>
    <property type="evidence" value="ECO:0007669"/>
    <property type="project" value="InterPro"/>
</dbReference>
<dbReference type="PRINTS" id="PR00332">
    <property type="entry name" value="HISTRIAD"/>
</dbReference>
<dbReference type="Pfam" id="PF11969">
    <property type="entry name" value="DcpS_C"/>
    <property type="match status" value="1"/>
</dbReference>
<dbReference type="InterPro" id="IPR011146">
    <property type="entry name" value="HIT-like"/>
</dbReference>
<dbReference type="EMBL" id="CAFBNO010000029">
    <property type="protein sequence ID" value="CAB4955890.1"/>
    <property type="molecule type" value="Genomic_DNA"/>
</dbReference>
<feature type="domain" description="HIT" evidence="1">
    <location>
        <begin position="5"/>
        <end position="109"/>
    </location>
</feature>
<accession>A0A6J7KIJ0</accession>
<protein>
    <submittedName>
        <fullName evidence="2">Unannotated protein</fullName>
    </submittedName>
</protein>
<evidence type="ECO:0000313" key="2">
    <source>
        <dbReference type="EMBL" id="CAB4955890.1"/>
    </source>
</evidence>
<dbReference type="Gene3D" id="3.30.428.10">
    <property type="entry name" value="HIT-like"/>
    <property type="match status" value="1"/>
</dbReference>
<sequence>MIDCIFCKIVAGTIPATIVGESARSMAFRDVAPRQVVHILVIPREHHSNIAELSANDPEALVDLMQLGSRIASEQTTGHFRFTFNTGELAGQTVFHAHGHITSTQPAKA</sequence>